<dbReference type="EMBL" id="WLYK01000013">
    <property type="protein sequence ID" value="MTD17086.1"/>
    <property type="molecule type" value="Genomic_DNA"/>
</dbReference>
<dbReference type="RefSeq" id="WP_154771082.1">
    <property type="nucleotide sequence ID" value="NZ_WLYK01000013.1"/>
</dbReference>
<evidence type="ECO:0000313" key="1">
    <source>
        <dbReference type="EMBL" id="MTD17086.1"/>
    </source>
</evidence>
<evidence type="ECO:0000313" key="2">
    <source>
        <dbReference type="Proteomes" id="UP000460221"/>
    </source>
</evidence>
<name>A0A7K1FSG7_9ACTN</name>
<sequence>MAPGVLLMLHNAVPGREAELDDWYHGTHLGEILQTPGFASGQRFRLLTRSRMTADSPDAPYGYLTLYEVDDVEEAYAAIHRRARSDRDAALAAGVEPPLWISPALDRDMRTWFFETISDRVTGPPTAG</sequence>
<protein>
    <submittedName>
        <fullName evidence="1">Uncharacterized protein</fullName>
    </submittedName>
</protein>
<dbReference type="Proteomes" id="UP000460221">
    <property type="component" value="Unassembled WGS sequence"/>
</dbReference>
<dbReference type="InterPro" id="IPR011008">
    <property type="entry name" value="Dimeric_a/b-barrel"/>
</dbReference>
<reference evidence="1 2" key="1">
    <citation type="submission" date="2019-11" db="EMBL/GenBank/DDBJ databases">
        <authorList>
            <person name="Jiang L.-Q."/>
        </authorList>
    </citation>
    <scope>NUCLEOTIDE SEQUENCE [LARGE SCALE GENOMIC DNA]</scope>
    <source>
        <strain evidence="1 2">YIM 132087</strain>
    </source>
</reference>
<proteinExistence type="predicted"/>
<accession>A0A7K1FSG7</accession>
<dbReference type="SUPFAM" id="SSF54909">
    <property type="entry name" value="Dimeric alpha+beta barrel"/>
    <property type="match status" value="1"/>
</dbReference>
<dbReference type="AlphaFoldDB" id="A0A7K1FSG7"/>
<comment type="caution">
    <text evidence="1">The sequence shown here is derived from an EMBL/GenBank/DDBJ whole genome shotgun (WGS) entry which is preliminary data.</text>
</comment>
<keyword evidence="2" id="KW-1185">Reference proteome</keyword>
<organism evidence="1 2">
    <name type="scientific">Nakamurella alba</name>
    <dbReference type="NCBI Taxonomy" id="2665158"/>
    <lineage>
        <taxon>Bacteria</taxon>
        <taxon>Bacillati</taxon>
        <taxon>Actinomycetota</taxon>
        <taxon>Actinomycetes</taxon>
        <taxon>Nakamurellales</taxon>
        <taxon>Nakamurellaceae</taxon>
        <taxon>Nakamurella</taxon>
    </lineage>
</organism>
<gene>
    <name evidence="1" type="ORF">GIS00_24425</name>
</gene>